<comment type="caution">
    <text evidence="1">The sequence shown here is derived from an EMBL/GenBank/DDBJ whole genome shotgun (WGS) entry which is preliminary data.</text>
</comment>
<dbReference type="AlphaFoldDB" id="A0A085W678"/>
<evidence type="ECO:0000313" key="2">
    <source>
        <dbReference type="Proteomes" id="UP000028725"/>
    </source>
</evidence>
<accession>A0A085W678</accession>
<dbReference type="Proteomes" id="UP000028725">
    <property type="component" value="Unassembled WGS sequence"/>
</dbReference>
<evidence type="ECO:0000313" key="1">
    <source>
        <dbReference type="EMBL" id="KFE63191.1"/>
    </source>
</evidence>
<protein>
    <submittedName>
        <fullName evidence="1">Uncharacterized protein</fullName>
    </submittedName>
</protein>
<reference evidence="1 2" key="1">
    <citation type="submission" date="2014-04" db="EMBL/GenBank/DDBJ databases">
        <title>Genome assembly of Hyalangium minutum DSM 14724.</title>
        <authorList>
            <person name="Sharma G."/>
            <person name="Subramanian S."/>
        </authorList>
    </citation>
    <scope>NUCLEOTIDE SEQUENCE [LARGE SCALE GENOMIC DNA]</scope>
    <source>
        <strain evidence="1 2">DSM 14724</strain>
    </source>
</reference>
<sequence>MTRESLAGIARQFYPAGFPAEEEDLSEPVPAYQRTPEHERFMAAWEKALAWPEWKKLMKELPHAFPGMGVGSGTQPFVSACLRCFVYRVEPMPEGKRFATRIAAAVSVLAPVYVVHVTTQLWHPTYTPYGQQSGPLSSGAAPDDGSSRLYHFSQPQLAFEPPSVVKPEADTLARVIEERLGYRRFPQALADESLPELRVGFLNGEGPPTLLEALLSDNLVHLP</sequence>
<proteinExistence type="predicted"/>
<dbReference type="EMBL" id="JMCB01000018">
    <property type="protein sequence ID" value="KFE63191.1"/>
    <property type="molecule type" value="Genomic_DNA"/>
</dbReference>
<name>A0A085W678_9BACT</name>
<gene>
    <name evidence="1" type="ORF">DB31_2784</name>
</gene>
<organism evidence="1 2">
    <name type="scientific">Hyalangium minutum</name>
    <dbReference type="NCBI Taxonomy" id="394096"/>
    <lineage>
        <taxon>Bacteria</taxon>
        <taxon>Pseudomonadati</taxon>
        <taxon>Myxococcota</taxon>
        <taxon>Myxococcia</taxon>
        <taxon>Myxococcales</taxon>
        <taxon>Cystobacterineae</taxon>
        <taxon>Archangiaceae</taxon>
        <taxon>Hyalangium</taxon>
    </lineage>
</organism>
<keyword evidence="2" id="KW-1185">Reference proteome</keyword>